<proteinExistence type="predicted"/>
<keyword evidence="3" id="KW-1185">Reference proteome</keyword>
<evidence type="ECO:0000313" key="3">
    <source>
        <dbReference type="Proteomes" id="UP000242913"/>
    </source>
</evidence>
<gene>
    <name evidence="2" type="ORF">X798_06489</name>
</gene>
<evidence type="ECO:0000256" key="1">
    <source>
        <dbReference type="SAM" id="SignalP"/>
    </source>
</evidence>
<name>A0A238BM75_9BILA</name>
<protein>
    <recommendedName>
        <fullName evidence="4">Cysteine rich repeat-containing domain protein</fullName>
    </recommendedName>
</protein>
<dbReference type="OrthoDB" id="8960888at2759"/>
<dbReference type="Proteomes" id="UP000242913">
    <property type="component" value="Unassembled WGS sequence"/>
</dbReference>
<evidence type="ECO:0008006" key="4">
    <source>
        <dbReference type="Google" id="ProtNLM"/>
    </source>
</evidence>
<evidence type="ECO:0000313" key="2">
    <source>
        <dbReference type="EMBL" id="OZC06521.1"/>
    </source>
</evidence>
<feature type="signal peptide" evidence="1">
    <location>
        <begin position="1"/>
        <end position="20"/>
    </location>
</feature>
<dbReference type="EMBL" id="KZ270094">
    <property type="protein sequence ID" value="OZC06521.1"/>
    <property type="molecule type" value="Genomic_DNA"/>
</dbReference>
<reference evidence="2 3" key="1">
    <citation type="submission" date="2015-12" db="EMBL/GenBank/DDBJ databases">
        <title>Draft genome of the nematode, Onchocerca flexuosa.</title>
        <authorList>
            <person name="Mitreva M."/>
        </authorList>
    </citation>
    <scope>NUCLEOTIDE SEQUENCE [LARGE SCALE GENOMIC DNA]</scope>
    <source>
        <strain evidence="2">Red Deer</strain>
    </source>
</reference>
<accession>A0A238BM75</accession>
<sequence>MKSFLHLFLIGSIVIHYVYSSRITEKKQHRSRRCVCLQIKSLCQCNNERKQESESPIHHQQQQFYREEPLLVASATEKNSTVSQPSSSIAFPSSSSTCIPNCLQGCMQNQYSHCQQSCKNTCKMEQSIPIIKSPEVIPQQQNLRQMMPESRPVQYQTWESNMQKDNAASVLKMNAQIPIKVSNTSALLAESNKPAFPLFSDSIGLNIPYGQVSNDNKNLCTQACMPSCHRQCTQQSTSIIISVPQHQRPLESILQHQLPSESVPQHQLPLESIPQQQLLSDSVPHHQPLSESVPQHQLPLESNVQQSLISEGSLQQEPAAYNNNMPNPTQTPCASICISSCPNKCIHQSTMSSGAFYPSPSPALTYPSPIIQFQPAASESEQQHSANTGKISTDTQATQHFSACLYICQDNCMQQCLEQNRSTKHCSISCSSVCHDNCAKQRQQQQQLMQSQELPQLIHHQPQQISRIQHSPPFTQIRQVQEIQNSKISHEQYYQSNR</sequence>
<dbReference type="AlphaFoldDB" id="A0A238BM75"/>
<feature type="chain" id="PRO_5012466702" description="Cysteine rich repeat-containing domain protein" evidence="1">
    <location>
        <begin position="21"/>
        <end position="498"/>
    </location>
</feature>
<keyword evidence="1" id="KW-0732">Signal</keyword>
<organism evidence="2 3">
    <name type="scientific">Onchocerca flexuosa</name>
    <dbReference type="NCBI Taxonomy" id="387005"/>
    <lineage>
        <taxon>Eukaryota</taxon>
        <taxon>Metazoa</taxon>
        <taxon>Ecdysozoa</taxon>
        <taxon>Nematoda</taxon>
        <taxon>Chromadorea</taxon>
        <taxon>Rhabditida</taxon>
        <taxon>Spirurina</taxon>
        <taxon>Spiruromorpha</taxon>
        <taxon>Filarioidea</taxon>
        <taxon>Onchocercidae</taxon>
        <taxon>Onchocerca</taxon>
    </lineage>
</organism>